<organism evidence="8 9">
    <name type="scientific">Lolium multiflorum</name>
    <name type="common">Italian ryegrass</name>
    <name type="synonym">Lolium perenne subsp. multiflorum</name>
    <dbReference type="NCBI Taxonomy" id="4521"/>
    <lineage>
        <taxon>Eukaryota</taxon>
        <taxon>Viridiplantae</taxon>
        <taxon>Streptophyta</taxon>
        <taxon>Embryophyta</taxon>
        <taxon>Tracheophyta</taxon>
        <taxon>Spermatophyta</taxon>
        <taxon>Magnoliopsida</taxon>
        <taxon>Liliopsida</taxon>
        <taxon>Poales</taxon>
        <taxon>Poaceae</taxon>
        <taxon>BOP clade</taxon>
        <taxon>Pooideae</taxon>
        <taxon>Poodae</taxon>
        <taxon>Poeae</taxon>
        <taxon>Poeae Chloroplast Group 2 (Poeae type)</taxon>
        <taxon>Loliodinae</taxon>
        <taxon>Loliinae</taxon>
        <taxon>Lolium</taxon>
    </lineage>
</organism>
<proteinExistence type="inferred from homology"/>
<protein>
    <recommendedName>
        <fullName evidence="6">Nuclear transcription factor Y subunit</fullName>
    </recommendedName>
</protein>
<dbReference type="EMBL" id="JAUUTY010000006">
    <property type="protein sequence ID" value="KAK1620376.1"/>
    <property type="molecule type" value="Genomic_DNA"/>
</dbReference>
<keyword evidence="9" id="KW-1185">Reference proteome</keyword>
<evidence type="ECO:0000256" key="7">
    <source>
        <dbReference type="SAM" id="MobiDB-lite"/>
    </source>
</evidence>
<reference evidence="8" key="1">
    <citation type="submission" date="2023-07" db="EMBL/GenBank/DDBJ databases">
        <title>A chromosome-level genome assembly of Lolium multiflorum.</title>
        <authorList>
            <person name="Chen Y."/>
            <person name="Copetti D."/>
            <person name="Kolliker R."/>
            <person name="Studer B."/>
        </authorList>
    </citation>
    <scope>NUCLEOTIDE SEQUENCE</scope>
    <source>
        <strain evidence="8">02402/16</strain>
        <tissue evidence="8">Leaf</tissue>
    </source>
</reference>
<evidence type="ECO:0000256" key="3">
    <source>
        <dbReference type="ARBA" id="ARBA00023125"/>
    </source>
</evidence>
<evidence type="ECO:0000313" key="9">
    <source>
        <dbReference type="Proteomes" id="UP001231189"/>
    </source>
</evidence>
<feature type="compositionally biased region" description="Pro residues" evidence="7">
    <location>
        <begin position="44"/>
        <end position="58"/>
    </location>
</feature>
<comment type="function">
    <text evidence="6">Component of the sequence-specific heterotrimeric transcription factor (NF-Y) which specifically recognizes a 5'-CCAAT-3' box motif found in the promoters of its target genes.</text>
</comment>
<gene>
    <name evidence="8" type="ORF">QYE76_025893</name>
</gene>
<keyword evidence="2 6" id="KW-0805">Transcription regulation</keyword>
<comment type="subunit">
    <text evidence="6">Heterotrimer.</text>
</comment>
<dbReference type="SMART" id="SM00521">
    <property type="entry name" value="CBF"/>
    <property type="match status" value="1"/>
</dbReference>
<feature type="region of interest" description="Disordered" evidence="7">
    <location>
        <begin position="37"/>
        <end position="58"/>
    </location>
</feature>
<evidence type="ECO:0000256" key="6">
    <source>
        <dbReference type="RuleBase" id="RU367155"/>
    </source>
</evidence>
<accession>A0AAD8VWE0</accession>
<dbReference type="GO" id="GO:0003677">
    <property type="term" value="F:DNA binding"/>
    <property type="evidence" value="ECO:0007669"/>
    <property type="project" value="UniProtKB-KW"/>
</dbReference>
<sequence>MESELTEEEVIQHAMVASEAEERAKWIGLEEVIQRSQQEAAPALSPPPPTVEQLPPPPPLANIAHQYALIKQLHASCDVTSNDSIGLVALYNTSFLLSTGDSYGKTVDDHMSSTFTFGNKHSAFSSQNSDYGQPMACISYPFSDSGSGAWAAYGSRALFQPRTTVGGSATARVPLPLEIAADELVFVNPKQYHGILRRRQLRAKLEAQNKLSKNRKPYLHESRHLHAMKRARGSGGRFLTAKQLQEQSRAASMKATADGVNSAGSTHLRLGNGAAGDGTVSASKTIASHDNSKRVAAPAPAFTMTNAAHKDDDFFQHHGYHLSFSSRFGQASGRYS</sequence>
<name>A0AAD8VWE0_LOLMU</name>
<keyword evidence="5 6" id="KW-0539">Nucleus</keyword>
<dbReference type="AlphaFoldDB" id="A0AAD8VWE0"/>
<comment type="similarity">
    <text evidence="6">Belongs to the NFYA/HAP2 subunit family.</text>
</comment>
<dbReference type="Proteomes" id="UP001231189">
    <property type="component" value="Unassembled WGS sequence"/>
</dbReference>
<keyword evidence="4 6" id="KW-0804">Transcription</keyword>
<evidence type="ECO:0000313" key="8">
    <source>
        <dbReference type="EMBL" id="KAK1620376.1"/>
    </source>
</evidence>
<comment type="subcellular location">
    <subcellularLocation>
        <location evidence="1 6">Nucleus</location>
    </subcellularLocation>
</comment>
<dbReference type="Gene3D" id="6.10.250.2430">
    <property type="match status" value="1"/>
</dbReference>
<evidence type="ECO:0000256" key="1">
    <source>
        <dbReference type="ARBA" id="ARBA00004123"/>
    </source>
</evidence>
<evidence type="ECO:0000256" key="4">
    <source>
        <dbReference type="ARBA" id="ARBA00023163"/>
    </source>
</evidence>
<keyword evidence="3 6" id="KW-0238">DNA-binding</keyword>
<dbReference type="InterPro" id="IPR001289">
    <property type="entry name" value="NFYA"/>
</dbReference>
<dbReference type="PROSITE" id="PS51152">
    <property type="entry name" value="NFYA_HAP2_2"/>
    <property type="match status" value="1"/>
</dbReference>
<evidence type="ECO:0000256" key="5">
    <source>
        <dbReference type="ARBA" id="ARBA00023242"/>
    </source>
</evidence>
<dbReference type="PANTHER" id="PTHR12632">
    <property type="entry name" value="TRANSCRIPTION FACTOR NF-Y ALPHA-RELATED"/>
    <property type="match status" value="1"/>
</dbReference>
<dbReference type="Pfam" id="PF02045">
    <property type="entry name" value="CBFB_NFYA"/>
    <property type="match status" value="1"/>
</dbReference>
<evidence type="ECO:0000256" key="2">
    <source>
        <dbReference type="ARBA" id="ARBA00023015"/>
    </source>
</evidence>
<dbReference type="GO" id="GO:0003700">
    <property type="term" value="F:DNA-binding transcription factor activity"/>
    <property type="evidence" value="ECO:0007669"/>
    <property type="project" value="UniProtKB-UniRule"/>
</dbReference>
<dbReference type="PRINTS" id="PR00616">
    <property type="entry name" value="CCAATSUBUNTB"/>
</dbReference>
<comment type="caution">
    <text evidence="8">The sequence shown here is derived from an EMBL/GenBank/DDBJ whole genome shotgun (WGS) entry which is preliminary data.</text>
</comment>
<dbReference type="GO" id="GO:0005634">
    <property type="term" value="C:nucleus"/>
    <property type="evidence" value="ECO:0007669"/>
    <property type="project" value="UniProtKB-SubCell"/>
</dbReference>